<dbReference type="AlphaFoldDB" id="B1C6H1"/>
<dbReference type="Pfam" id="PF00005">
    <property type="entry name" value="ABC_tran"/>
    <property type="match status" value="2"/>
</dbReference>
<dbReference type="Gene3D" id="3.40.50.300">
    <property type="entry name" value="P-loop containing nucleotide triphosphate hydrolases"/>
    <property type="match status" value="2"/>
</dbReference>
<dbReference type="PROSITE" id="PS50893">
    <property type="entry name" value="ABC_TRANSPORTER_2"/>
    <property type="match status" value="2"/>
</dbReference>
<dbReference type="InterPro" id="IPR003439">
    <property type="entry name" value="ABC_transporter-like_ATP-bd"/>
</dbReference>
<accession>B1C6H1</accession>
<dbReference type="InterPro" id="IPR017871">
    <property type="entry name" value="ABC_transporter-like_CS"/>
</dbReference>
<dbReference type="InterPro" id="IPR051309">
    <property type="entry name" value="ABCF_ATPase"/>
</dbReference>
<dbReference type="PROSITE" id="PS00211">
    <property type="entry name" value="ABC_TRANSPORTER_1"/>
    <property type="match status" value="2"/>
</dbReference>
<feature type="domain" description="ABC transporter" evidence="3">
    <location>
        <begin position="316"/>
        <end position="507"/>
    </location>
</feature>
<keyword evidence="2 4" id="KW-0067">ATP-binding</keyword>
<dbReference type="PANTHER" id="PTHR42855:SF2">
    <property type="entry name" value="DRUG RESISTANCE ABC TRANSPORTER,ATP-BINDING PROTEIN"/>
    <property type="match status" value="1"/>
</dbReference>
<keyword evidence="5" id="KW-1185">Reference proteome</keyword>
<dbReference type="SUPFAM" id="SSF52540">
    <property type="entry name" value="P-loop containing nucleoside triphosphate hydrolases"/>
    <property type="match status" value="2"/>
</dbReference>
<organism evidence="4 5">
    <name type="scientific">Anaerofustis stercorihominis DSM 17244</name>
    <dbReference type="NCBI Taxonomy" id="445971"/>
    <lineage>
        <taxon>Bacteria</taxon>
        <taxon>Bacillati</taxon>
        <taxon>Bacillota</taxon>
        <taxon>Clostridia</taxon>
        <taxon>Eubacteriales</taxon>
        <taxon>Eubacteriaceae</taxon>
        <taxon>Anaerofustis</taxon>
    </lineage>
</organism>
<dbReference type="HOGENOM" id="CLU_000604_36_0_9"/>
<keyword evidence="1" id="KW-0547">Nucleotide-binding</keyword>
<dbReference type="InterPro" id="IPR032781">
    <property type="entry name" value="ABC_tran_Xtn"/>
</dbReference>
<reference evidence="4" key="1">
    <citation type="submission" date="2008-01" db="EMBL/GenBank/DDBJ databases">
        <authorList>
            <person name="Fulton L."/>
            <person name="Clifton S."/>
            <person name="Fulton B."/>
            <person name="Xu J."/>
            <person name="Minx P."/>
            <person name="Pepin K.H."/>
            <person name="Johnson M."/>
            <person name="Thiruvilangam P."/>
            <person name="Bhonagiri V."/>
            <person name="Nash W.E."/>
            <person name="Mardis E.R."/>
            <person name="Wilson R.K."/>
        </authorList>
    </citation>
    <scope>NUCLEOTIDE SEQUENCE [LARGE SCALE GENOMIC DNA]</scope>
    <source>
        <strain evidence="4">DSM 17244</strain>
    </source>
</reference>
<dbReference type="GO" id="GO:0016887">
    <property type="term" value="F:ATP hydrolysis activity"/>
    <property type="evidence" value="ECO:0007669"/>
    <property type="project" value="InterPro"/>
</dbReference>
<dbReference type="SMART" id="SM00382">
    <property type="entry name" value="AAA"/>
    <property type="match status" value="2"/>
</dbReference>
<dbReference type="GO" id="GO:0005524">
    <property type="term" value="F:ATP binding"/>
    <property type="evidence" value="ECO:0007669"/>
    <property type="project" value="UniProtKB-KW"/>
</dbReference>
<dbReference type="PANTHER" id="PTHR42855">
    <property type="entry name" value="ABC TRANSPORTER ATP-BINDING SUBUNIT"/>
    <property type="match status" value="1"/>
</dbReference>
<evidence type="ECO:0000259" key="3">
    <source>
        <dbReference type="PROSITE" id="PS50893"/>
    </source>
</evidence>
<comment type="caution">
    <text evidence="4">The sequence shown here is derived from an EMBL/GenBank/DDBJ whole genome shotgun (WGS) entry which is preliminary data.</text>
</comment>
<dbReference type="OrthoDB" id="9801441at2"/>
<reference evidence="4" key="2">
    <citation type="submission" date="2013-08" db="EMBL/GenBank/DDBJ databases">
        <title>Draft genome sequence of Anaerofustis stercorihominis (DSM 17244).</title>
        <authorList>
            <person name="Sudarsanam P."/>
            <person name="Ley R."/>
            <person name="Guruge J."/>
            <person name="Turnbaugh P.J."/>
            <person name="Mahowald M."/>
            <person name="Liep D."/>
            <person name="Gordon J."/>
        </authorList>
    </citation>
    <scope>NUCLEOTIDE SEQUENCE</scope>
    <source>
        <strain evidence="4">DSM 17244</strain>
    </source>
</reference>
<dbReference type="Pfam" id="PF12848">
    <property type="entry name" value="ABC_tran_Xtn"/>
    <property type="match status" value="1"/>
</dbReference>
<dbReference type="STRING" id="445971.ANASTE_00311"/>
<feature type="domain" description="ABC transporter" evidence="3">
    <location>
        <begin position="4"/>
        <end position="255"/>
    </location>
</feature>
<name>B1C6H1_9FIRM</name>
<dbReference type="Proteomes" id="UP000005178">
    <property type="component" value="Unassembled WGS sequence"/>
</dbReference>
<dbReference type="CDD" id="cd03221">
    <property type="entry name" value="ABCF_EF-3"/>
    <property type="match status" value="2"/>
</dbReference>
<proteinExistence type="predicted"/>
<evidence type="ECO:0000313" key="4">
    <source>
        <dbReference type="EMBL" id="EDS73456.1"/>
    </source>
</evidence>
<dbReference type="FunFam" id="3.40.50.300:FF:000011">
    <property type="entry name" value="Putative ABC transporter ATP-binding component"/>
    <property type="match status" value="1"/>
</dbReference>
<gene>
    <name evidence="4" type="ORF">ANASTE_00311</name>
</gene>
<evidence type="ECO:0000256" key="1">
    <source>
        <dbReference type="ARBA" id="ARBA00022741"/>
    </source>
</evidence>
<dbReference type="eggNOG" id="COG0488">
    <property type="taxonomic scope" value="Bacteria"/>
</dbReference>
<evidence type="ECO:0000313" key="5">
    <source>
        <dbReference type="Proteomes" id="UP000005178"/>
    </source>
</evidence>
<dbReference type="InterPro" id="IPR003593">
    <property type="entry name" value="AAA+_ATPase"/>
</dbReference>
<evidence type="ECO:0000256" key="2">
    <source>
        <dbReference type="ARBA" id="ARBA00022840"/>
    </source>
</evidence>
<sequence length="507" mass="58226">MSLLYIKNLFHSYSDTVLFKDADMTLNKGEHIGIVGQNGAGKSTFIKICTGLTVPDEGRVVWDKKIKVGYLDQYAKIDDEITIEDFLKSSFMELYTTEEKMNELYIKSAEGDLTALDKAGKYQERLEMEGFYEIDTKIKQISTGLGLDAIGLDRKVVRLSGGQRAKVILSKLLLQKPDVLILDEPTNFLDKEHVAWLSEYLKNSDNAFMVVSHDHTFLENISNRICDIDNGKINKYYGTYSEFLKKKEMLREDYIRKYNAQQREIKKTEEFIRRNIAGRKTRMAKGRRKQLERMDKMEALDTREIKPVFDFKSLVLNNTEQLKVNRLKVGYDYPVLRDIILSIKGGEKVVITGFNGIGKSTLLKTLTGNMEKLGGSFEFSPQVIIGYYEQDLIWEDGKMTPIEIVSDSFTKLSEKEVRRHLSRCGVNFKHSNQKISSLSGGEQAKIKMCLLTLSPCNFLIMDEPTNHLDKNAKEALKKALRLFRGSVILVSHEEEFYKDFCDRVIHL</sequence>
<dbReference type="InterPro" id="IPR027417">
    <property type="entry name" value="P-loop_NTPase"/>
</dbReference>
<protein>
    <submittedName>
        <fullName evidence="4">ABC transporter, ATP-binding protein</fullName>
    </submittedName>
</protein>
<dbReference type="EMBL" id="ABIL02000004">
    <property type="protein sequence ID" value="EDS73456.1"/>
    <property type="molecule type" value="Genomic_DNA"/>
</dbReference>